<evidence type="ECO:0000313" key="1">
    <source>
        <dbReference type="EMBL" id="CAB4681592.1"/>
    </source>
</evidence>
<dbReference type="AlphaFoldDB" id="A0A6J6N606"/>
<organism evidence="1">
    <name type="scientific">freshwater metagenome</name>
    <dbReference type="NCBI Taxonomy" id="449393"/>
    <lineage>
        <taxon>unclassified sequences</taxon>
        <taxon>metagenomes</taxon>
        <taxon>ecological metagenomes</taxon>
    </lineage>
</organism>
<name>A0A6J6N606_9ZZZZ</name>
<protein>
    <submittedName>
        <fullName evidence="1">Unannotated protein</fullName>
    </submittedName>
</protein>
<dbReference type="EMBL" id="CAEZXI010000032">
    <property type="protein sequence ID" value="CAB4681592.1"/>
    <property type="molecule type" value="Genomic_DNA"/>
</dbReference>
<gene>
    <name evidence="1" type="ORF">UFOPK2362_00447</name>
</gene>
<accession>A0A6J6N606</accession>
<reference evidence="1" key="1">
    <citation type="submission" date="2020-05" db="EMBL/GenBank/DDBJ databases">
        <authorList>
            <person name="Chiriac C."/>
            <person name="Salcher M."/>
            <person name="Ghai R."/>
            <person name="Kavagutti S V."/>
        </authorList>
    </citation>
    <scope>NUCLEOTIDE SEQUENCE</scope>
</reference>
<sequence>MKAKKATSGFLTLVLLAGLVVTGLTPANAALRVPKAPFKACSEVADASLYCIESVTITNVDGRKIQLTYVASGQDVPAVTEAANDLYPVARLRSGVVEVNDWWMDRYQLETWVNPNLKAMDVSSLVGTTNHPEWGAFLDPLTNTFDITVPAEAWDQTQKCYINGAITDAPRRDCQKGSIVGLIENKVVMMWSGPDAAWAAREVSNIKASTYVEYTELAKTKLQPARGATYNSTTKTFSKTETLVIPSWAKAIALKNGWNLPGSDPVLSASTGTSGEALGATPTLVDTQTSTPAQVEAGRALPGRWTTADWTKFGLDSLGYDGLYVEAKAANEFVNHLFVDGLPTLTGGDKKVSLASQIGSKGYAANLDPDITISVTVRSGDIRTGVIMASAIDVETDTRYFGGYSTITITGSPVTVPLAKSVKDCTTEDSVAKANVRQFQATIIVQNDTSGFGVEGTSGDMYVGTNGVCEGSTPVWNEQTKEFTWTAAAPHFAADGKTVNKGFYKAVIPVNDAKLLWGMTNPNDAATALRVSVTTETGGSTAAISVIAVRNGKIIIDVSNFDYSRKKLTIALKKGYKPSLAAKKTTITCVLGKTTKKITAVKPNCPKGYLRKR</sequence>
<proteinExistence type="predicted"/>